<organism evidence="1 2">
    <name type="scientific">Faecalibacterium duncaniae (strain DSM 17677 / JCM 31915 / A2-165)</name>
    <name type="common">Faecalibacterium prausnitzii</name>
    <dbReference type="NCBI Taxonomy" id="411483"/>
    <lineage>
        <taxon>Bacteria</taxon>
        <taxon>Bacillati</taxon>
        <taxon>Bacillota</taxon>
        <taxon>Clostridia</taxon>
        <taxon>Eubacteriales</taxon>
        <taxon>Oscillospiraceae</taxon>
        <taxon>Faecalibacterium</taxon>
    </lineage>
</organism>
<dbReference type="HOGENOM" id="CLU_2716467_0_0_9"/>
<keyword evidence="2" id="KW-1185">Reference proteome</keyword>
<comment type="caution">
    <text evidence="1">The sequence shown here is derived from an EMBL/GenBank/DDBJ whole genome shotgun (WGS) entry which is preliminary data.</text>
</comment>
<evidence type="ECO:0000313" key="2">
    <source>
        <dbReference type="Proteomes" id="UP000004619"/>
    </source>
</evidence>
<dbReference type="AlphaFoldDB" id="C7H8Q7"/>
<sequence length="72" mass="8055">MSIDLALPESILPSAPYHRGREDVLFQPVSFPPPVEAALSHELLLLRLSQDEPVPFQDAFSGARLCFFFKLS</sequence>
<name>C7H8Q7_FAED2</name>
<dbReference type="EMBL" id="ACOP02000073">
    <property type="protein sequence ID" value="EEU95763.1"/>
    <property type="molecule type" value="Genomic_DNA"/>
</dbReference>
<reference evidence="1" key="1">
    <citation type="submission" date="2009-08" db="EMBL/GenBank/DDBJ databases">
        <authorList>
            <person name="Weinstock G."/>
            <person name="Sodergren E."/>
            <person name="Clifton S."/>
            <person name="Fulton L."/>
            <person name="Fulton B."/>
            <person name="Courtney L."/>
            <person name="Fronick C."/>
            <person name="Harrison M."/>
            <person name="Strong C."/>
            <person name="Farmer C."/>
            <person name="Delahaunty K."/>
            <person name="Markovic C."/>
            <person name="Hall O."/>
            <person name="Minx P."/>
            <person name="Tomlinson C."/>
            <person name="Mitreva M."/>
            <person name="Nelson J."/>
            <person name="Hou S."/>
            <person name="Wollam A."/>
            <person name="Pepin K.H."/>
            <person name="Johnson M."/>
            <person name="Bhonagiri V."/>
            <person name="Nash W.E."/>
            <person name="Warren W."/>
            <person name="Chinwalla A."/>
            <person name="Mardis E.R."/>
            <person name="Wilson R.K."/>
        </authorList>
    </citation>
    <scope>NUCLEOTIDE SEQUENCE [LARGE SCALE GENOMIC DNA]</scope>
    <source>
        <strain evidence="1">A2-165</strain>
    </source>
</reference>
<dbReference type="STRING" id="411483.FAEPRAA2165_02700"/>
<dbReference type="Proteomes" id="UP000004619">
    <property type="component" value="Unassembled WGS sequence"/>
</dbReference>
<proteinExistence type="predicted"/>
<accession>C7H8Q7</accession>
<gene>
    <name evidence="1" type="ORF">FAEPRAA2165_02700</name>
</gene>
<evidence type="ECO:0000313" key="1">
    <source>
        <dbReference type="EMBL" id="EEU95763.1"/>
    </source>
</evidence>
<protein>
    <submittedName>
        <fullName evidence="1">Uncharacterized protein</fullName>
    </submittedName>
</protein>